<name>Q164H8_ROSDO</name>
<dbReference type="EMBL" id="CP000362">
    <property type="protein sequence ID" value="ABG32615.1"/>
    <property type="molecule type" value="Genomic_DNA"/>
</dbReference>
<dbReference type="AlphaFoldDB" id="Q164H8"/>
<organism evidence="1 2">
    <name type="scientific">Roseobacter denitrificans (strain ATCC 33942 / OCh 114)</name>
    <name type="common">Erythrobacter sp. (strain OCh 114)</name>
    <name type="synonym">Roseobacter denitrificans</name>
    <dbReference type="NCBI Taxonomy" id="375451"/>
    <lineage>
        <taxon>Bacteria</taxon>
        <taxon>Pseudomonadati</taxon>
        <taxon>Pseudomonadota</taxon>
        <taxon>Alphaproteobacteria</taxon>
        <taxon>Rhodobacterales</taxon>
        <taxon>Roseobacteraceae</taxon>
        <taxon>Roseobacter</taxon>
    </lineage>
</organism>
<dbReference type="HOGENOM" id="CLU_3398223_0_0_5"/>
<dbReference type="Proteomes" id="UP000007029">
    <property type="component" value="Chromosome"/>
</dbReference>
<sequence length="31" mass="3722">MLRSLLMKAWAVDPAIEKTLPKKIFYRLIKF</sequence>
<keyword evidence="2" id="KW-1185">Reference proteome</keyword>
<proteinExistence type="predicted"/>
<dbReference type="KEGG" id="rde:RD1_3106"/>
<accession>Q164H8</accession>
<protein>
    <submittedName>
        <fullName evidence="1">Uncharacterized protein</fullName>
    </submittedName>
</protein>
<evidence type="ECO:0000313" key="2">
    <source>
        <dbReference type="Proteomes" id="UP000007029"/>
    </source>
</evidence>
<dbReference type="STRING" id="375451.RD1_3106"/>
<evidence type="ECO:0000313" key="1">
    <source>
        <dbReference type="EMBL" id="ABG32615.1"/>
    </source>
</evidence>
<gene>
    <name evidence="1" type="ordered locus">RD1_3106</name>
</gene>
<reference evidence="1 2" key="1">
    <citation type="journal article" date="2007" name="J. Bacteriol.">
        <title>The complete genome sequence of Roseobacter denitrificans reveals a mixotrophic rather than photosynthetic metabolism.</title>
        <authorList>
            <person name="Swingley W.D."/>
            <person name="Sadekar S."/>
            <person name="Mastrian S.D."/>
            <person name="Matthies H.J."/>
            <person name="Hao J."/>
            <person name="Ramos H."/>
            <person name="Acharya C.R."/>
            <person name="Conrad A.L."/>
            <person name="Taylor H.L."/>
            <person name="Dejesa L.C."/>
            <person name="Shah M.K."/>
            <person name="O'huallachain M.E."/>
            <person name="Lince M.T."/>
            <person name="Blankenship R.E."/>
            <person name="Beatty J.T."/>
            <person name="Touchman J.W."/>
        </authorList>
    </citation>
    <scope>NUCLEOTIDE SEQUENCE [LARGE SCALE GENOMIC DNA]</scope>
    <source>
        <strain evidence="2">ATCC 33942 / OCh 114</strain>
    </source>
</reference>